<protein>
    <submittedName>
        <fullName evidence="1">Uncharacterized protein</fullName>
    </submittedName>
</protein>
<organism evidence="1">
    <name type="scientific">Arundo donax</name>
    <name type="common">Giant reed</name>
    <name type="synonym">Donax arundinaceus</name>
    <dbReference type="NCBI Taxonomy" id="35708"/>
    <lineage>
        <taxon>Eukaryota</taxon>
        <taxon>Viridiplantae</taxon>
        <taxon>Streptophyta</taxon>
        <taxon>Embryophyta</taxon>
        <taxon>Tracheophyta</taxon>
        <taxon>Spermatophyta</taxon>
        <taxon>Magnoliopsida</taxon>
        <taxon>Liliopsida</taxon>
        <taxon>Poales</taxon>
        <taxon>Poaceae</taxon>
        <taxon>PACMAD clade</taxon>
        <taxon>Arundinoideae</taxon>
        <taxon>Arundineae</taxon>
        <taxon>Arundo</taxon>
    </lineage>
</organism>
<dbReference type="AlphaFoldDB" id="A0A0A9B3N5"/>
<reference evidence="1" key="1">
    <citation type="submission" date="2014-09" db="EMBL/GenBank/DDBJ databases">
        <authorList>
            <person name="Magalhaes I.L.F."/>
            <person name="Oliveira U."/>
            <person name="Santos F.R."/>
            <person name="Vidigal T.H.D.A."/>
            <person name="Brescovit A.D."/>
            <person name="Santos A.J."/>
        </authorList>
    </citation>
    <scope>NUCLEOTIDE SEQUENCE</scope>
    <source>
        <tissue evidence="1">Shoot tissue taken approximately 20 cm above the soil surface</tissue>
    </source>
</reference>
<reference evidence="1" key="2">
    <citation type="journal article" date="2015" name="Data Brief">
        <title>Shoot transcriptome of the giant reed, Arundo donax.</title>
        <authorList>
            <person name="Barrero R.A."/>
            <person name="Guerrero F.D."/>
            <person name="Moolhuijzen P."/>
            <person name="Goolsby J.A."/>
            <person name="Tidwell J."/>
            <person name="Bellgard S.E."/>
            <person name="Bellgard M.I."/>
        </authorList>
    </citation>
    <scope>NUCLEOTIDE SEQUENCE</scope>
    <source>
        <tissue evidence="1">Shoot tissue taken approximately 20 cm above the soil surface</tissue>
    </source>
</reference>
<accession>A0A0A9B3N5</accession>
<proteinExistence type="predicted"/>
<dbReference type="EMBL" id="GBRH01243958">
    <property type="protein sequence ID" value="JAD53937.1"/>
    <property type="molecule type" value="Transcribed_RNA"/>
</dbReference>
<name>A0A0A9B3N5_ARUDO</name>
<evidence type="ECO:0000313" key="1">
    <source>
        <dbReference type="EMBL" id="JAD53937.1"/>
    </source>
</evidence>
<sequence length="20" mass="2191">MDIGSSIILETRLKITKTNG</sequence>